<gene>
    <name evidence="3" type="ORF">FCULG_00007247</name>
</gene>
<feature type="signal peptide" evidence="2">
    <location>
        <begin position="1"/>
        <end position="21"/>
    </location>
</feature>
<name>A0A2T4GTT1_FUSCU</name>
<dbReference type="OrthoDB" id="5106735at2759"/>
<evidence type="ECO:0000313" key="3">
    <source>
        <dbReference type="EMBL" id="PTD06967.1"/>
    </source>
</evidence>
<dbReference type="AlphaFoldDB" id="A0A2T4GTT1"/>
<organism evidence="3 4">
    <name type="scientific">Fusarium culmorum</name>
    <dbReference type="NCBI Taxonomy" id="5516"/>
    <lineage>
        <taxon>Eukaryota</taxon>
        <taxon>Fungi</taxon>
        <taxon>Dikarya</taxon>
        <taxon>Ascomycota</taxon>
        <taxon>Pezizomycotina</taxon>
        <taxon>Sordariomycetes</taxon>
        <taxon>Hypocreomycetidae</taxon>
        <taxon>Hypocreales</taxon>
        <taxon>Nectriaceae</taxon>
        <taxon>Fusarium</taxon>
    </lineage>
</organism>
<reference evidence="3 4" key="1">
    <citation type="submission" date="2018-02" db="EMBL/GenBank/DDBJ databases">
        <title>Fusarium culmorum secondary metabolites in fungal-bacterial-plant interactions.</title>
        <authorList>
            <person name="Schmidt R."/>
        </authorList>
    </citation>
    <scope>NUCLEOTIDE SEQUENCE [LARGE SCALE GENOMIC DNA]</scope>
    <source>
        <strain evidence="3 4">PV</strain>
    </source>
</reference>
<feature type="chain" id="PRO_5015406098" evidence="2">
    <location>
        <begin position="22"/>
        <end position="136"/>
    </location>
</feature>
<feature type="compositionally biased region" description="Polar residues" evidence="1">
    <location>
        <begin position="78"/>
        <end position="92"/>
    </location>
</feature>
<feature type="region of interest" description="Disordered" evidence="1">
    <location>
        <begin position="55"/>
        <end position="92"/>
    </location>
</feature>
<sequence>MIPKTLVVAFMASCFLSSSNASPCKASSASTEISLSTEVPTSTAIPTIIETTLAMTESESDVETSTASQDSATSTVSHEATPTSFTNTASATTQPTAPVFVEIDCSTDSDCVAALGPAALGTYGCVDLICQPTAAP</sequence>
<feature type="compositionally biased region" description="Low complexity" evidence="1">
    <location>
        <begin position="64"/>
        <end position="77"/>
    </location>
</feature>
<comment type="caution">
    <text evidence="3">The sequence shown here is derived from an EMBL/GenBank/DDBJ whole genome shotgun (WGS) entry which is preliminary data.</text>
</comment>
<accession>A0A2T4GTT1</accession>
<protein>
    <submittedName>
        <fullName evidence="3">Uncharacterized protein</fullName>
    </submittedName>
</protein>
<proteinExistence type="predicted"/>
<dbReference type="OMA" id="CVDLICQ"/>
<keyword evidence="4" id="KW-1185">Reference proteome</keyword>
<evidence type="ECO:0000313" key="4">
    <source>
        <dbReference type="Proteomes" id="UP000241587"/>
    </source>
</evidence>
<evidence type="ECO:0000256" key="1">
    <source>
        <dbReference type="SAM" id="MobiDB-lite"/>
    </source>
</evidence>
<evidence type="ECO:0000256" key="2">
    <source>
        <dbReference type="SAM" id="SignalP"/>
    </source>
</evidence>
<dbReference type="EMBL" id="PVEM01000006">
    <property type="protein sequence ID" value="PTD06967.1"/>
    <property type="molecule type" value="Genomic_DNA"/>
</dbReference>
<dbReference type="Proteomes" id="UP000241587">
    <property type="component" value="Unassembled WGS sequence"/>
</dbReference>
<keyword evidence="2" id="KW-0732">Signal</keyword>